<dbReference type="RefSeq" id="WP_095822148.1">
    <property type="nucleotide sequence ID" value="NZ_NSGH01000011.1"/>
</dbReference>
<accession>A0ABX4HQQ6</accession>
<dbReference type="NCBIfam" id="TIGR00762">
    <property type="entry name" value="DegV"/>
    <property type="match status" value="1"/>
</dbReference>
<evidence type="ECO:0000313" key="3">
    <source>
        <dbReference type="Proteomes" id="UP000217561"/>
    </source>
</evidence>
<evidence type="ECO:0000256" key="1">
    <source>
        <dbReference type="ARBA" id="ARBA00023121"/>
    </source>
</evidence>
<dbReference type="EMBL" id="NSGH01000011">
    <property type="protein sequence ID" value="PBB05524.1"/>
    <property type="molecule type" value="Genomic_DNA"/>
</dbReference>
<keyword evidence="1" id="KW-0446">Lipid-binding</keyword>
<dbReference type="Pfam" id="PF02645">
    <property type="entry name" value="DegV"/>
    <property type="match status" value="1"/>
</dbReference>
<proteinExistence type="predicted"/>
<comment type="caution">
    <text evidence="2">The sequence shown here is derived from an EMBL/GenBank/DDBJ whole genome shotgun (WGS) entry which is preliminary data.</text>
</comment>
<protein>
    <submittedName>
        <fullName evidence="2">EDD domain protein</fullName>
    </submittedName>
</protein>
<dbReference type="Proteomes" id="UP000217561">
    <property type="component" value="Unassembled WGS sequence"/>
</dbReference>
<evidence type="ECO:0000313" key="2">
    <source>
        <dbReference type="EMBL" id="PBB05524.1"/>
    </source>
</evidence>
<reference evidence="2 3" key="1">
    <citation type="submission" date="2017-08" db="EMBL/GenBank/DDBJ databases">
        <title>Salimicrobium alkalisoli sp. nov., isolated from saline alkaline soil.</title>
        <authorList>
            <person name="Zhang G."/>
            <person name="Xiong Q."/>
        </authorList>
    </citation>
    <scope>NUCLEOTIDE SEQUENCE [LARGE SCALE GENOMIC DNA]</scope>
    <source>
        <strain evidence="2 3">WN024</strain>
    </source>
</reference>
<name>A0ABX4HQQ6_9BACI</name>
<dbReference type="PROSITE" id="PS51482">
    <property type="entry name" value="DEGV"/>
    <property type="match status" value="1"/>
</dbReference>
<dbReference type="Gene3D" id="3.40.50.10170">
    <property type="match status" value="1"/>
</dbReference>
<dbReference type="InterPro" id="IPR050270">
    <property type="entry name" value="DegV_domain_contain"/>
</dbReference>
<organism evidence="2 3">
    <name type="scientific">Salimicrobium humidisoli</name>
    <dbReference type="NCBI Taxonomy" id="2029857"/>
    <lineage>
        <taxon>Bacteria</taxon>
        <taxon>Bacillati</taxon>
        <taxon>Bacillota</taxon>
        <taxon>Bacilli</taxon>
        <taxon>Bacillales</taxon>
        <taxon>Bacillaceae</taxon>
        <taxon>Salimicrobium</taxon>
    </lineage>
</organism>
<dbReference type="InterPro" id="IPR003797">
    <property type="entry name" value="DegV"/>
</dbReference>
<dbReference type="Gene3D" id="3.30.1180.10">
    <property type="match status" value="1"/>
</dbReference>
<keyword evidence="3" id="KW-1185">Reference proteome</keyword>
<dbReference type="PANTHER" id="PTHR33434:SF2">
    <property type="entry name" value="FATTY ACID-BINDING PROTEIN TM_1468"/>
    <property type="match status" value="1"/>
</dbReference>
<sequence length="283" mass="31444">MKEIILSTESGADLPEDLKVKYNLYTVPMHIIMDDKDYPDGSLPVEEIYSYYERTKKIPSTTATNVHEYEELFTAIRKAHPGCDIIHIGYTSKASSSFQNAVIAAEEFEDIHLIDALNVTGGLAAVVLYAAEIVKKEPETGVDQLIERIKRTVPKARLSFIPGSLEFLKAGGRVSNAGSLIGTLLKIKPRIDLKDGKLISTKKYRGKMKGAGKKLLHDYFSEYNLDPDQLYFIYSAGLDEETRQLMEQTAEDYGFRNIRWIQAGGMISTHSGPGGFGVAGLEK</sequence>
<dbReference type="PANTHER" id="PTHR33434">
    <property type="entry name" value="DEGV DOMAIN-CONTAINING PROTEIN DR_1986-RELATED"/>
    <property type="match status" value="1"/>
</dbReference>
<dbReference type="SUPFAM" id="SSF82549">
    <property type="entry name" value="DAK1/DegV-like"/>
    <property type="match status" value="1"/>
</dbReference>
<dbReference type="InterPro" id="IPR043168">
    <property type="entry name" value="DegV_C"/>
</dbReference>
<gene>
    <name evidence="2" type="ORF">CKW00_08020</name>
</gene>